<evidence type="ECO:0000313" key="1">
    <source>
        <dbReference type="EMBL" id="RXV64101.1"/>
    </source>
</evidence>
<protein>
    <recommendedName>
        <fullName evidence="4">Fis family transcriptional regulator</fullName>
    </recommendedName>
</protein>
<dbReference type="EMBL" id="QWEX01000005">
    <property type="protein sequence ID" value="RXV64101.1"/>
    <property type="molecule type" value="Genomic_DNA"/>
</dbReference>
<evidence type="ECO:0008006" key="4">
    <source>
        <dbReference type="Google" id="ProtNLM"/>
    </source>
</evidence>
<dbReference type="Proteomes" id="UP000289650">
    <property type="component" value="Unassembled WGS sequence"/>
</dbReference>
<accession>A0A4Q2A4N6</accession>
<gene>
    <name evidence="1" type="ORF">D1006_40560</name>
    <name evidence="2" type="ORF">D1006_41330</name>
</gene>
<organism evidence="2 3">
    <name type="scientific">Burkholderia stabilis</name>
    <dbReference type="NCBI Taxonomy" id="95485"/>
    <lineage>
        <taxon>Bacteria</taxon>
        <taxon>Pseudomonadati</taxon>
        <taxon>Pseudomonadota</taxon>
        <taxon>Betaproteobacteria</taxon>
        <taxon>Burkholderiales</taxon>
        <taxon>Burkholderiaceae</taxon>
        <taxon>Burkholderia</taxon>
        <taxon>Burkholderia cepacia complex</taxon>
    </lineage>
</organism>
<comment type="caution">
    <text evidence="2">The sequence shown here is derived from an EMBL/GenBank/DDBJ whole genome shotgun (WGS) entry which is preliminary data.</text>
</comment>
<evidence type="ECO:0000313" key="3">
    <source>
        <dbReference type="Proteomes" id="UP000289650"/>
    </source>
</evidence>
<evidence type="ECO:0000313" key="2">
    <source>
        <dbReference type="EMBL" id="RXV64226.1"/>
    </source>
</evidence>
<reference evidence="2 3" key="1">
    <citation type="submission" date="2018-08" db="EMBL/GenBank/DDBJ databases">
        <title>Mountain-cultivated ginseng endophyte, Burkholderia stabilis and its activity against ginseng root rot disease.</title>
        <authorList>
            <person name="Tapan Kumar M."/>
            <person name="Bae H."/>
            <person name="Shanmugam G."/>
            <person name="Jeon J."/>
        </authorList>
    </citation>
    <scope>NUCLEOTIDE SEQUENCE [LARGE SCALE GENOMIC DNA]</scope>
    <source>
        <strain evidence="2 3">EB159</strain>
    </source>
</reference>
<sequence>MTRKTLSHTRRPLTKAQLLPLPVDQVRALSLKHHLALAMLRDDRGDIEAIITLLNVLYLAFFLRDSGPAALDSCRRAEVALDDCIRRAERGEPWSLADAERQVLEQLVVTHDAQLAAAPAHRYLDAWEQVQRVMASGGRSPIPAAA</sequence>
<dbReference type="AlphaFoldDB" id="A0A4Q2A4N6"/>
<dbReference type="EMBL" id="QWEX01000005">
    <property type="protein sequence ID" value="RXV64226.1"/>
    <property type="molecule type" value="Genomic_DNA"/>
</dbReference>
<name>A0A4Q2A4N6_9BURK</name>
<proteinExistence type="predicted"/>
<dbReference type="OrthoDB" id="9031885at2"/>